<evidence type="ECO:0000256" key="1">
    <source>
        <dbReference type="ARBA" id="ARBA00004479"/>
    </source>
</evidence>
<dbReference type="PANTHER" id="PTHR48061">
    <property type="entry name" value="LEUCINE-RICH REPEAT RECEPTOR PROTEIN KINASE EMS1-LIKE-RELATED"/>
    <property type="match status" value="1"/>
</dbReference>
<keyword evidence="3" id="KW-0732">Signal</keyword>
<evidence type="ECO:0000256" key="5">
    <source>
        <dbReference type="ARBA" id="ARBA00023136"/>
    </source>
</evidence>
<keyword evidence="2" id="KW-0812">Transmembrane</keyword>
<gene>
    <name evidence="9" type="primary">LOC125312943</name>
</gene>
<reference evidence="9" key="1">
    <citation type="submission" date="2025-08" db="UniProtKB">
        <authorList>
            <consortium name="RefSeq"/>
        </authorList>
    </citation>
    <scope>IDENTIFICATION</scope>
    <source>
        <tissue evidence="9">Leaf</tissue>
    </source>
</reference>
<dbReference type="Pfam" id="PF00560">
    <property type="entry name" value="LRR_1"/>
    <property type="match status" value="4"/>
</dbReference>
<accession>A0ABM3GXA6</accession>
<dbReference type="SUPFAM" id="SSF52047">
    <property type="entry name" value="RNI-like"/>
    <property type="match status" value="1"/>
</dbReference>
<keyword evidence="4" id="KW-1133">Transmembrane helix</keyword>
<dbReference type="InterPro" id="IPR001611">
    <property type="entry name" value="Leu-rich_rpt"/>
</dbReference>
<evidence type="ECO:0000256" key="7">
    <source>
        <dbReference type="ARBA" id="ARBA00023180"/>
    </source>
</evidence>
<evidence type="ECO:0000256" key="4">
    <source>
        <dbReference type="ARBA" id="ARBA00022989"/>
    </source>
</evidence>
<dbReference type="InterPro" id="IPR032675">
    <property type="entry name" value="LRR_dom_sf"/>
</dbReference>
<proteinExistence type="predicted"/>
<dbReference type="RefSeq" id="XP_048128995.1">
    <property type="nucleotide sequence ID" value="XM_048273038.1"/>
</dbReference>
<keyword evidence="5" id="KW-0472">Membrane</keyword>
<evidence type="ECO:0000256" key="3">
    <source>
        <dbReference type="ARBA" id="ARBA00022729"/>
    </source>
</evidence>
<evidence type="ECO:0000313" key="8">
    <source>
        <dbReference type="Proteomes" id="UP000827889"/>
    </source>
</evidence>
<dbReference type="InterPro" id="IPR046956">
    <property type="entry name" value="RLP23-like"/>
</dbReference>
<dbReference type="Proteomes" id="UP000827889">
    <property type="component" value="Chromosome 11"/>
</dbReference>
<dbReference type="GeneID" id="125312943"/>
<dbReference type="PANTHER" id="PTHR48061:SF46">
    <property type="entry name" value="LEUCINE-RICH REPEAT-CONTAINING N-TERMINAL PLANT-TYPE DOMAIN-CONTAINING PROTEIN"/>
    <property type="match status" value="1"/>
</dbReference>
<evidence type="ECO:0000256" key="6">
    <source>
        <dbReference type="ARBA" id="ARBA00023170"/>
    </source>
</evidence>
<name>A0ABM3GXA6_9MYRT</name>
<keyword evidence="7" id="KW-0325">Glycoprotein</keyword>
<organism evidence="8 9">
    <name type="scientific">Rhodamnia argentea</name>
    <dbReference type="NCBI Taxonomy" id="178133"/>
    <lineage>
        <taxon>Eukaryota</taxon>
        <taxon>Viridiplantae</taxon>
        <taxon>Streptophyta</taxon>
        <taxon>Embryophyta</taxon>
        <taxon>Tracheophyta</taxon>
        <taxon>Spermatophyta</taxon>
        <taxon>Magnoliopsida</taxon>
        <taxon>eudicotyledons</taxon>
        <taxon>Gunneridae</taxon>
        <taxon>Pentapetalae</taxon>
        <taxon>rosids</taxon>
        <taxon>malvids</taxon>
        <taxon>Myrtales</taxon>
        <taxon>Myrtaceae</taxon>
        <taxon>Myrtoideae</taxon>
        <taxon>Myrteae</taxon>
        <taxon>Australasian group</taxon>
        <taxon>Rhodamnia</taxon>
    </lineage>
</organism>
<sequence length="363" mass="40537">MYLYCDPKTTRWENGLECCLWDGVTCDNVTGNVIGLDLSFSCLQGTLRSDSSLFGLRHLQSLNLGVNNFLTSPILPELSVFTELRHLNLTDSNFSGLVPTEISYLTKLVLLDLSVNFNGKTTIVPSLRIANTDFKVLVQNLTELRVLKLDLVDMSAVSPSSFVNLSSSLTVFSASMCQLRGELLPNIFRFPNLLDLDLQVNDIMVSFPKSNWSKSVESLALLDTSISGKIPDSISELKNLKILDLSNCKLIGSIPSSLANLTELTRLDLSSNNFTGVLDFRVFSTLKNLQVLSLTVELNLDYNNMNYIFPELETLALSSCNLTQFPLFPKSSRKLRRLDLSKNKISGRIPRWFWDLGKDTIVS</sequence>
<keyword evidence="8" id="KW-1185">Reference proteome</keyword>
<dbReference type="Gene3D" id="3.80.10.10">
    <property type="entry name" value="Ribonuclease Inhibitor"/>
    <property type="match status" value="2"/>
</dbReference>
<keyword evidence="6" id="KW-0675">Receptor</keyword>
<comment type="subcellular location">
    <subcellularLocation>
        <location evidence="1">Membrane</location>
        <topology evidence="1">Single-pass type I membrane protein</topology>
    </subcellularLocation>
</comment>
<protein>
    <submittedName>
        <fullName evidence="9">Receptor-like protein Cf-9</fullName>
    </submittedName>
</protein>
<evidence type="ECO:0000313" key="9">
    <source>
        <dbReference type="RefSeq" id="XP_048128995.1"/>
    </source>
</evidence>
<evidence type="ECO:0000256" key="2">
    <source>
        <dbReference type="ARBA" id="ARBA00022692"/>
    </source>
</evidence>